<dbReference type="InterPro" id="IPR002509">
    <property type="entry name" value="NODB_dom"/>
</dbReference>
<reference evidence="3" key="1">
    <citation type="submission" date="2020-05" db="UniProtKB">
        <authorList>
            <consortium name="EnsemblMetazoa"/>
        </authorList>
    </citation>
    <scope>IDENTIFICATION</scope>
    <source>
        <strain evidence="3">TTRI</strain>
    </source>
</reference>
<dbReference type="STRING" id="7395.A0A1A9UGX9"/>
<name>A0A1A9UGX9_GLOAU</name>
<dbReference type="VEuPathDB" id="VectorBase:GAUT004577"/>
<evidence type="ECO:0000259" key="2">
    <source>
        <dbReference type="Pfam" id="PF01522"/>
    </source>
</evidence>
<keyword evidence="4" id="KW-1185">Reference proteome</keyword>
<dbReference type="GO" id="GO:0016810">
    <property type="term" value="F:hydrolase activity, acting on carbon-nitrogen (but not peptide) bonds"/>
    <property type="evidence" value="ECO:0007669"/>
    <property type="project" value="InterPro"/>
</dbReference>
<evidence type="ECO:0000313" key="3">
    <source>
        <dbReference type="EnsemblMetazoa" id="GAUT004577-PA"/>
    </source>
</evidence>
<proteinExistence type="predicted"/>
<evidence type="ECO:0000313" key="4">
    <source>
        <dbReference type="Proteomes" id="UP000078200"/>
    </source>
</evidence>
<protein>
    <recommendedName>
        <fullName evidence="2">NodB homology domain-containing protein</fullName>
    </recommendedName>
</protein>
<feature type="domain" description="NodB homology" evidence="2">
    <location>
        <begin position="66"/>
        <end position="194"/>
    </location>
</feature>
<dbReference type="Pfam" id="PF01522">
    <property type="entry name" value="Polysacc_deac_1"/>
    <property type="match status" value="1"/>
</dbReference>
<evidence type="ECO:0000256" key="1">
    <source>
        <dbReference type="SAM" id="SignalP"/>
    </source>
</evidence>
<dbReference type="PANTHER" id="PTHR45985:SF8">
    <property type="entry name" value="CHITIN DEACETYLASE-LIKE 9, ISOFORM A"/>
    <property type="match status" value="1"/>
</dbReference>
<keyword evidence="1" id="KW-0732">Signal</keyword>
<organism evidence="3 4">
    <name type="scientific">Glossina austeni</name>
    <name type="common">Savannah tsetse fly</name>
    <dbReference type="NCBI Taxonomy" id="7395"/>
    <lineage>
        <taxon>Eukaryota</taxon>
        <taxon>Metazoa</taxon>
        <taxon>Ecdysozoa</taxon>
        <taxon>Arthropoda</taxon>
        <taxon>Hexapoda</taxon>
        <taxon>Insecta</taxon>
        <taxon>Pterygota</taxon>
        <taxon>Neoptera</taxon>
        <taxon>Endopterygota</taxon>
        <taxon>Diptera</taxon>
        <taxon>Brachycera</taxon>
        <taxon>Muscomorpha</taxon>
        <taxon>Hippoboscoidea</taxon>
        <taxon>Glossinidae</taxon>
        <taxon>Glossina</taxon>
    </lineage>
</organism>
<feature type="signal peptide" evidence="1">
    <location>
        <begin position="1"/>
        <end position="20"/>
    </location>
</feature>
<dbReference type="AlphaFoldDB" id="A0A1A9UGX9"/>
<dbReference type="SUPFAM" id="SSF88713">
    <property type="entry name" value="Glycoside hydrolase/deacetylase"/>
    <property type="match status" value="1"/>
</dbReference>
<dbReference type="EnsemblMetazoa" id="GAUT004577-RA">
    <property type="protein sequence ID" value="GAUT004577-PA"/>
    <property type="gene ID" value="GAUT004577"/>
</dbReference>
<dbReference type="Proteomes" id="UP000078200">
    <property type="component" value="Unassembled WGS sequence"/>
</dbReference>
<dbReference type="Gene3D" id="3.20.20.370">
    <property type="entry name" value="Glycoside hydrolase/deacetylase"/>
    <property type="match status" value="1"/>
</dbReference>
<dbReference type="InterPro" id="IPR011330">
    <property type="entry name" value="Glyco_hydro/deAcase_b/a-brl"/>
</dbReference>
<feature type="chain" id="PRO_5008398530" description="NodB homology domain-containing protein" evidence="1">
    <location>
        <begin position="21"/>
        <end position="390"/>
    </location>
</feature>
<dbReference type="InterPro" id="IPR052740">
    <property type="entry name" value="CE4"/>
</dbReference>
<dbReference type="CDD" id="cd10975">
    <property type="entry name" value="CE4_CDA_like_2"/>
    <property type="match status" value="1"/>
</dbReference>
<dbReference type="PANTHER" id="PTHR45985">
    <property type="match status" value="1"/>
</dbReference>
<sequence length="390" mass="44506">MLSIAVTLLLTCTLLVTAEAAYQTPIYVDAERAKICSTRICLPPMCRCSGLTLPKSAYKGHEKEIPQFITVTFDDAVTALNYEQYQQIFANLYNPDRCEAKGTFYVSHDYTDYAKVNALYNEGHEIALHSITHGNGTDYWRNANENLMMREFGQQIVILERFAKINRKHIRGMRLPFLQAAGNTSFVVAKSLGLLYDSSWPTQMYKDPAMWPYTLDYLSVQDCQIGPCPTASLPGLWVNPMVMWTDVEGYSCSMIDGCIFLPKDDVDALFEWIKKNFLRHYEGNRAPFGMYLHAAWFSRGNNYLKAFRKFLEYANSLHDVYLVTPSQVIQYLKHPSLGRPFKGCFKKPKVPCQPTTCALEKTSTGETRYMTCCDSCPEVYPWLDNPLGEI</sequence>
<dbReference type="GO" id="GO:0005975">
    <property type="term" value="P:carbohydrate metabolic process"/>
    <property type="evidence" value="ECO:0007669"/>
    <property type="project" value="InterPro"/>
</dbReference>
<accession>A0A1A9UGX9</accession>